<proteinExistence type="predicted"/>
<reference evidence="1" key="1">
    <citation type="submission" date="2023-08" db="EMBL/GenBank/DDBJ databases">
        <authorList>
            <person name="Messyasz A."/>
            <person name="Mannisto M.K."/>
            <person name="Kerkhof L.J."/>
            <person name="Haggblom M."/>
        </authorList>
    </citation>
    <scope>NUCLEOTIDE SEQUENCE</scope>
    <source>
        <strain evidence="1">X5P6</strain>
    </source>
</reference>
<sequence>MDNRFGIGMDKMQRFRIVLRRIVFCAGTSFSASSLGLAQTNSGKSVTDMPTSAGQRGGEHDFDFEFGTWKTELARLLHPLSGSYTWVKYEGTSVVRKVWNGRANLLELEAEGSAGHFEGLSVRLYNPQSHQWSLNFASSRAGTFSQPTIGEFKNGRGEFFDQETLNGRAILVRFVISDITPNSCRFEQAFSDDGGKTWEVNWIAKDTRIKGEAD</sequence>
<dbReference type="AlphaFoldDB" id="A0AAU7ZR16"/>
<name>A0AAU7ZR16_9BACT</name>
<evidence type="ECO:0008006" key="2">
    <source>
        <dbReference type="Google" id="ProtNLM"/>
    </source>
</evidence>
<protein>
    <recommendedName>
        <fullName evidence="2">DUF1579 domain-containing protein</fullName>
    </recommendedName>
</protein>
<gene>
    <name evidence="1" type="ORF">RBB77_00320</name>
</gene>
<evidence type="ECO:0000313" key="1">
    <source>
        <dbReference type="EMBL" id="XCB33358.1"/>
    </source>
</evidence>
<organism evidence="1">
    <name type="scientific">Tunturiibacter psychrotolerans</name>
    <dbReference type="NCBI Taxonomy" id="3069686"/>
    <lineage>
        <taxon>Bacteria</taxon>
        <taxon>Pseudomonadati</taxon>
        <taxon>Acidobacteriota</taxon>
        <taxon>Terriglobia</taxon>
        <taxon>Terriglobales</taxon>
        <taxon>Acidobacteriaceae</taxon>
        <taxon>Tunturiibacter</taxon>
    </lineage>
</organism>
<dbReference type="KEGG" id="tpsc:RBB77_00320"/>
<dbReference type="RefSeq" id="WP_353064197.1">
    <property type="nucleotide sequence ID" value="NZ_CP132942.1"/>
</dbReference>
<reference evidence="1" key="2">
    <citation type="journal article" date="2024" name="Environ. Microbiol.">
        <title>Genome analysis and description of Tunturibacter gen. nov. expands the diversity of Terriglobia in tundra soils.</title>
        <authorList>
            <person name="Messyasz A."/>
            <person name="Mannisto M.K."/>
            <person name="Kerkhof L.J."/>
            <person name="Haggblom M.M."/>
        </authorList>
    </citation>
    <scope>NUCLEOTIDE SEQUENCE</scope>
    <source>
        <strain evidence="1">X5P6</strain>
    </source>
</reference>
<accession>A0AAU7ZR16</accession>
<dbReference type="EMBL" id="CP132942">
    <property type="protein sequence ID" value="XCB33358.1"/>
    <property type="molecule type" value="Genomic_DNA"/>
</dbReference>